<dbReference type="GO" id="GO:0031410">
    <property type="term" value="C:cytoplasmic vesicle"/>
    <property type="evidence" value="ECO:0007669"/>
    <property type="project" value="TreeGrafter"/>
</dbReference>
<dbReference type="Proteomes" id="UP000006671">
    <property type="component" value="Unassembled WGS sequence"/>
</dbReference>
<feature type="domain" description="UDENN" evidence="3">
    <location>
        <begin position="128"/>
        <end position="607"/>
    </location>
</feature>
<evidence type="ECO:0000313" key="5">
    <source>
        <dbReference type="Proteomes" id="UP000006671"/>
    </source>
</evidence>
<dbReference type="PANTHER" id="PTHR12296:SF21">
    <property type="entry name" value="DENN DOMAIN-CONTAINING PROTEIN 3"/>
    <property type="match status" value="1"/>
</dbReference>
<name>D2VAZ6_NAEGR</name>
<dbReference type="InterPro" id="IPR037516">
    <property type="entry name" value="Tripartite_DENN"/>
</dbReference>
<gene>
    <name evidence="4" type="ORF">NAEGRDRAFT_66034</name>
</gene>
<dbReference type="InterPro" id="IPR051696">
    <property type="entry name" value="DENN_Domain_GEFs"/>
</dbReference>
<dbReference type="OrthoDB" id="74314at2759"/>
<evidence type="ECO:0000256" key="1">
    <source>
        <dbReference type="SAM" id="MobiDB-lite"/>
    </source>
</evidence>
<sequence>MSTKAAVLLSTVAVFVLPEQLQQQQQQQQNGDLFGSVLNGSSSRMKVGSPQPVSNQLFMNSFSSQPSTPVSSPIVSSASSSFSRNNSSKPSSPSLLGKSFSSPALKKTSLDFQRPESTSVMNYQQHLKSNQKESFNPKKFASPQADLVYTFPSVLSQDKMVNLKSMPLFCFYSQHENKESYVARDSKIVVPPTTSQSSLMNNVNRDEIVVQLFPFVTTDFFKNECYCFCLRIDNQLEKVAIVFESSLPIYDLLKEMVLEMFNCGIFDIFLNKGFREEQMRNQSTTLNNGSTFPNDDKLPLKKAAFQRTIDMLLNKVPIPAPSRISSVSFRPLKKKYSLRFPDVEELPFCNKIILVSDSVALMTYCAEALRILLYPFQFPLMFAFIPHLPVQLLETILSPVPYIVGVHGSLKRELFSVIEQQNRMFEQTAKISNGETEHDKSLIVLDIDNSMFLYGKSPEREFKFPEPYRFQLIEKLKIIQKPSFKTMDFLQGAAYTQNEQNSSTDTKIREAFTSLYCKLLSPLNIHILTRKWVKKNKRNENDYIDNIKKYVTEEAEDIDIRLKEFLRNLFNNQIFSELLNHGMEEQYFYQELCFSIFVNREMEQLVNYKNLILPSDYSGTNTLLDFDVNLFENSIVPQSNPNDSLLLWIENKIDNTHSLGNNEILLNYVKSRLVLMRAFIYERKEQYIKCLEDTLECITTCMDERLIKREWFESIILRIPKKNLSQYIAKMKTQYIQTPEDNYRLSFLEKIIMEMHQSHVTDVKSIFEQSKTIDVSIKSGRRTSFHEYLDEAGETDAFSFEENNDTPLASSLPNESIILPDDTEDVSPSSPPENDDIEGLQTPLTKRRSLSFTDVTTDSPLQSQVPSSRTANINTKNGSILLSLPYINFSRIEQQLIPKNIESINKASSLRRRSASIFVKKKKDEEVACVNISKEMFSMITFESGMFFSKQDGDRVYQQLVEIQQDKLNIPDTLLNPETLKKFLSWFRTINQFNQYSTFRLRKIESFSEVPSSLLADQESHKHVVLTQSTFCKASFFFSKISSLDDSVRSDSLIQVDENTKTGRICFCNDGSIYFGISRLELVLSDMSQILKIDHYPPQNMLKQQPDLLHLTIEGIVKIVIKMDQDNCRVVEFKFPTTIQSLKWYSHFLSLMNFSTSMTMNLIMSKKQNVQSVPTNPTTVSIFRNITIDHVLYMMNSAYQ</sequence>
<feature type="signal peptide" evidence="2">
    <location>
        <begin position="1"/>
        <end position="18"/>
    </location>
</feature>
<reference evidence="4 5" key="1">
    <citation type="journal article" date="2010" name="Cell">
        <title>The genome of Naegleria gruberi illuminates early eukaryotic versatility.</title>
        <authorList>
            <person name="Fritz-Laylin L.K."/>
            <person name="Prochnik S.E."/>
            <person name="Ginger M.L."/>
            <person name="Dacks J.B."/>
            <person name="Carpenter M.L."/>
            <person name="Field M.C."/>
            <person name="Kuo A."/>
            <person name="Paredez A."/>
            <person name="Chapman J."/>
            <person name="Pham J."/>
            <person name="Shu S."/>
            <person name="Neupane R."/>
            <person name="Cipriano M."/>
            <person name="Mancuso J."/>
            <person name="Tu H."/>
            <person name="Salamov A."/>
            <person name="Lindquist E."/>
            <person name="Shapiro H."/>
            <person name="Lucas S."/>
            <person name="Grigoriev I.V."/>
            <person name="Cande W.Z."/>
            <person name="Fulton C."/>
            <person name="Rokhsar D.S."/>
            <person name="Dawson S.C."/>
        </authorList>
    </citation>
    <scope>NUCLEOTIDE SEQUENCE [LARGE SCALE GENOMIC DNA]</scope>
    <source>
        <strain evidence="4 5">NEG-M</strain>
    </source>
</reference>
<dbReference type="InParanoid" id="D2VAZ6"/>
<dbReference type="GO" id="GO:0032483">
    <property type="term" value="P:regulation of Rab protein signal transduction"/>
    <property type="evidence" value="ECO:0007669"/>
    <property type="project" value="TreeGrafter"/>
</dbReference>
<dbReference type="STRING" id="5762.D2VAZ6"/>
<evidence type="ECO:0000256" key="2">
    <source>
        <dbReference type="SAM" id="SignalP"/>
    </source>
</evidence>
<keyword evidence="5" id="KW-1185">Reference proteome</keyword>
<dbReference type="AlphaFoldDB" id="D2VAZ6"/>
<dbReference type="KEGG" id="ngr:NAEGRDRAFT_66034"/>
<dbReference type="PROSITE" id="PS50211">
    <property type="entry name" value="DENN"/>
    <property type="match status" value="1"/>
</dbReference>
<dbReference type="Gene3D" id="3.40.50.11500">
    <property type="match status" value="1"/>
</dbReference>
<dbReference type="PANTHER" id="PTHR12296">
    <property type="entry name" value="DENN DOMAIN-CONTAINING PROTEIN 4"/>
    <property type="match status" value="1"/>
</dbReference>
<feature type="compositionally biased region" description="Polar residues" evidence="1">
    <location>
        <begin position="805"/>
        <end position="814"/>
    </location>
</feature>
<dbReference type="EMBL" id="GG738860">
    <property type="protein sequence ID" value="EFC46169.1"/>
    <property type="molecule type" value="Genomic_DNA"/>
</dbReference>
<dbReference type="Pfam" id="PF02141">
    <property type="entry name" value="DENN"/>
    <property type="match status" value="1"/>
</dbReference>
<dbReference type="SMART" id="SM00799">
    <property type="entry name" value="DENN"/>
    <property type="match status" value="1"/>
</dbReference>
<proteinExistence type="predicted"/>
<dbReference type="InterPro" id="IPR001194">
    <property type="entry name" value="cDENN_dom"/>
</dbReference>
<feature type="region of interest" description="Disordered" evidence="1">
    <location>
        <begin position="801"/>
        <end position="872"/>
    </location>
</feature>
<accession>D2VAZ6</accession>
<feature type="region of interest" description="Disordered" evidence="1">
    <location>
        <begin position="69"/>
        <end position="100"/>
    </location>
</feature>
<feature type="chain" id="PRO_5003037394" evidence="2">
    <location>
        <begin position="19"/>
        <end position="1200"/>
    </location>
</feature>
<dbReference type="InterPro" id="IPR043153">
    <property type="entry name" value="DENN_C"/>
</dbReference>
<keyword evidence="2" id="KW-0732">Signal</keyword>
<protein>
    <submittedName>
        <fullName evidence="4">Predicted protein</fullName>
    </submittedName>
</protein>
<dbReference type="OMA" id="KNECYCF"/>
<dbReference type="GeneID" id="8848493"/>
<organism evidence="5">
    <name type="scientific">Naegleria gruberi</name>
    <name type="common">Amoeba</name>
    <dbReference type="NCBI Taxonomy" id="5762"/>
    <lineage>
        <taxon>Eukaryota</taxon>
        <taxon>Discoba</taxon>
        <taxon>Heterolobosea</taxon>
        <taxon>Tetramitia</taxon>
        <taxon>Eutetramitia</taxon>
        <taxon>Vahlkampfiidae</taxon>
        <taxon>Naegleria</taxon>
    </lineage>
</organism>
<evidence type="ECO:0000313" key="4">
    <source>
        <dbReference type="EMBL" id="EFC46169.1"/>
    </source>
</evidence>
<dbReference type="RefSeq" id="XP_002678913.1">
    <property type="nucleotide sequence ID" value="XM_002678867.1"/>
</dbReference>
<dbReference type="VEuPathDB" id="AmoebaDB:NAEGRDRAFT_66034"/>
<evidence type="ECO:0000259" key="3">
    <source>
        <dbReference type="PROSITE" id="PS50211"/>
    </source>
</evidence>
<feature type="compositionally biased region" description="Polar residues" evidence="1">
    <location>
        <begin position="850"/>
        <end position="872"/>
    </location>
</feature>